<proteinExistence type="predicted"/>
<reference evidence="2 3" key="1">
    <citation type="submission" date="2024-05" db="EMBL/GenBank/DDBJ databases">
        <authorList>
            <person name="Wallberg A."/>
        </authorList>
    </citation>
    <scope>NUCLEOTIDE SEQUENCE [LARGE SCALE GENOMIC DNA]</scope>
</reference>
<keyword evidence="3" id="KW-1185">Reference proteome</keyword>
<dbReference type="AlphaFoldDB" id="A0AAV2SH08"/>
<feature type="coiled-coil region" evidence="1">
    <location>
        <begin position="83"/>
        <end position="117"/>
    </location>
</feature>
<dbReference type="EMBL" id="CAXKWB010068106">
    <property type="protein sequence ID" value="CAL4191730.1"/>
    <property type="molecule type" value="Genomic_DNA"/>
</dbReference>
<evidence type="ECO:0000256" key="1">
    <source>
        <dbReference type="SAM" id="Coils"/>
    </source>
</evidence>
<gene>
    <name evidence="2" type="ORF">MNOR_LOCUS36637</name>
</gene>
<accession>A0AAV2SH08</accession>
<dbReference type="Proteomes" id="UP001497623">
    <property type="component" value="Unassembled WGS sequence"/>
</dbReference>
<sequence length="160" mass="19012">MELETSNRITDTIHVKRDRSGCFTTVQVVHNISHSSSMSNLQELSMIASYMYSQEDWKRIGYTHLVKVSADRISYEDHFKGFRMKVRKKIQELQMELQLLEKEKVKLEQRKKKIIALNTANNKLYFDLIENKKLDIENQKRVLKLNPKPGHVMYTLMFDF</sequence>
<name>A0AAV2SH08_MEGNR</name>
<protein>
    <submittedName>
        <fullName evidence="2">Uncharacterized protein</fullName>
    </submittedName>
</protein>
<keyword evidence="1" id="KW-0175">Coiled coil</keyword>
<organism evidence="2 3">
    <name type="scientific">Meganyctiphanes norvegica</name>
    <name type="common">Northern krill</name>
    <name type="synonym">Thysanopoda norvegica</name>
    <dbReference type="NCBI Taxonomy" id="48144"/>
    <lineage>
        <taxon>Eukaryota</taxon>
        <taxon>Metazoa</taxon>
        <taxon>Ecdysozoa</taxon>
        <taxon>Arthropoda</taxon>
        <taxon>Crustacea</taxon>
        <taxon>Multicrustacea</taxon>
        <taxon>Malacostraca</taxon>
        <taxon>Eumalacostraca</taxon>
        <taxon>Eucarida</taxon>
        <taxon>Euphausiacea</taxon>
        <taxon>Euphausiidae</taxon>
        <taxon>Meganyctiphanes</taxon>
    </lineage>
</organism>
<comment type="caution">
    <text evidence="2">The sequence shown here is derived from an EMBL/GenBank/DDBJ whole genome shotgun (WGS) entry which is preliminary data.</text>
</comment>
<evidence type="ECO:0000313" key="2">
    <source>
        <dbReference type="EMBL" id="CAL4191730.1"/>
    </source>
</evidence>
<evidence type="ECO:0000313" key="3">
    <source>
        <dbReference type="Proteomes" id="UP001497623"/>
    </source>
</evidence>